<evidence type="ECO:0000313" key="1">
    <source>
        <dbReference type="EMBL" id="GAH68017.1"/>
    </source>
</evidence>
<dbReference type="AlphaFoldDB" id="X1HF50"/>
<accession>X1HF50</accession>
<comment type="caution">
    <text evidence="1">The sequence shown here is derived from an EMBL/GenBank/DDBJ whole genome shotgun (WGS) entry which is preliminary data.</text>
</comment>
<proteinExistence type="predicted"/>
<protein>
    <submittedName>
        <fullName evidence="1">Uncharacterized protein</fullName>
    </submittedName>
</protein>
<organism evidence="1">
    <name type="scientific">marine sediment metagenome</name>
    <dbReference type="NCBI Taxonomy" id="412755"/>
    <lineage>
        <taxon>unclassified sequences</taxon>
        <taxon>metagenomes</taxon>
        <taxon>ecological metagenomes</taxon>
    </lineage>
</organism>
<gene>
    <name evidence="1" type="ORF">S03H2_50773</name>
</gene>
<name>X1HF50_9ZZZZ</name>
<sequence>MDEQGRAIYHFTLNEDDLNVLLEFLHGWDGIWAKRLSNLRPDYIRVANEIARQKKEQDDHHYPDNYETPRDIARSNFHDYEYLKI</sequence>
<dbReference type="EMBL" id="BARU01032172">
    <property type="protein sequence ID" value="GAH68017.1"/>
    <property type="molecule type" value="Genomic_DNA"/>
</dbReference>
<reference evidence="1" key="1">
    <citation type="journal article" date="2014" name="Front. Microbiol.">
        <title>High frequency of phylogenetically diverse reductive dehalogenase-homologous genes in deep subseafloor sedimentary metagenomes.</title>
        <authorList>
            <person name="Kawai M."/>
            <person name="Futagami T."/>
            <person name="Toyoda A."/>
            <person name="Takaki Y."/>
            <person name="Nishi S."/>
            <person name="Hori S."/>
            <person name="Arai W."/>
            <person name="Tsubouchi T."/>
            <person name="Morono Y."/>
            <person name="Uchiyama I."/>
            <person name="Ito T."/>
            <person name="Fujiyama A."/>
            <person name="Inagaki F."/>
            <person name="Takami H."/>
        </authorList>
    </citation>
    <scope>NUCLEOTIDE SEQUENCE</scope>
    <source>
        <strain evidence="1">Expedition CK06-06</strain>
    </source>
</reference>